<feature type="domain" description="HTH araC/xylS-type" evidence="1">
    <location>
        <begin position="212"/>
        <end position="289"/>
    </location>
</feature>
<name>A0ABV8DDX1_9BURK</name>
<dbReference type="Pfam" id="PF00165">
    <property type="entry name" value="HTH_AraC"/>
    <property type="match status" value="1"/>
</dbReference>
<evidence type="ECO:0000313" key="2">
    <source>
        <dbReference type="EMBL" id="MFC3936578.1"/>
    </source>
</evidence>
<reference evidence="3" key="1">
    <citation type="journal article" date="2019" name="Int. J. Syst. Evol. Microbiol.">
        <title>The Global Catalogue of Microorganisms (GCM) 10K type strain sequencing project: providing services to taxonomists for standard genome sequencing and annotation.</title>
        <authorList>
            <consortium name="The Broad Institute Genomics Platform"/>
            <consortium name="The Broad Institute Genome Sequencing Center for Infectious Disease"/>
            <person name="Wu L."/>
            <person name="Ma J."/>
        </authorList>
    </citation>
    <scope>NUCLEOTIDE SEQUENCE [LARGE SCALE GENOMIC DNA]</scope>
    <source>
        <strain evidence="3">CCUG 2113</strain>
    </source>
</reference>
<dbReference type="InterPro" id="IPR018060">
    <property type="entry name" value="HTH_AraC"/>
</dbReference>
<dbReference type="EMBL" id="JBHSAJ010000054">
    <property type="protein sequence ID" value="MFC3936578.1"/>
    <property type="molecule type" value="Genomic_DNA"/>
</dbReference>
<dbReference type="PROSITE" id="PS01124">
    <property type="entry name" value="HTH_ARAC_FAMILY_2"/>
    <property type="match status" value="1"/>
</dbReference>
<protein>
    <submittedName>
        <fullName evidence="2">AraC family transcriptional regulator</fullName>
    </submittedName>
</protein>
<dbReference type="RefSeq" id="WP_238385815.1">
    <property type="nucleotide sequence ID" value="NZ_JAMXAX010000077.1"/>
</dbReference>
<evidence type="ECO:0000313" key="3">
    <source>
        <dbReference type="Proteomes" id="UP001595693"/>
    </source>
</evidence>
<keyword evidence="3" id="KW-1185">Reference proteome</keyword>
<sequence>MATLVPPSARHPQGLIPSGQLWLPRASLSACLRGTMVRSTVGHTLRDEQRINRFPATPLCSLSWWFEGRSEALVADRPDTLPGLHSPREAYPGRWVLAGPQTRPSASYCAAPTHAMMVMFMPDALHQLTGLEPEALTDRFVDAQTVLPPDWVAMCEAVQHQPGNAARMDCLEAFLEPRWQACRPAQALQVQRYGDWAMHLAQRAAISAPGRSLRQLERRIKRWAGLPLRELRGFGKAEQAFFDTIASDAAKGTVKWADVAAGAGFSDQSHLCRVTRRITGYAPQALYDGIYGDEAFWAYRIWV</sequence>
<dbReference type="Gene3D" id="1.10.10.60">
    <property type="entry name" value="Homeodomain-like"/>
    <property type="match status" value="1"/>
</dbReference>
<gene>
    <name evidence="2" type="ORF">ACFOW3_18320</name>
</gene>
<organism evidence="2 3">
    <name type="scientific">Acidovorax facilis</name>
    <dbReference type="NCBI Taxonomy" id="12917"/>
    <lineage>
        <taxon>Bacteria</taxon>
        <taxon>Pseudomonadati</taxon>
        <taxon>Pseudomonadota</taxon>
        <taxon>Betaproteobacteria</taxon>
        <taxon>Burkholderiales</taxon>
        <taxon>Comamonadaceae</taxon>
        <taxon>Acidovorax</taxon>
    </lineage>
</organism>
<evidence type="ECO:0000259" key="1">
    <source>
        <dbReference type="PROSITE" id="PS01124"/>
    </source>
</evidence>
<dbReference type="Proteomes" id="UP001595693">
    <property type="component" value="Unassembled WGS sequence"/>
</dbReference>
<accession>A0ABV8DDX1</accession>
<proteinExistence type="predicted"/>
<comment type="caution">
    <text evidence="2">The sequence shown here is derived from an EMBL/GenBank/DDBJ whole genome shotgun (WGS) entry which is preliminary data.</text>
</comment>